<name>E8V3G8_TERSS</name>
<dbReference type="EMBL" id="CP002467">
    <property type="protein sequence ID" value="ADV83581.1"/>
    <property type="molecule type" value="Genomic_DNA"/>
</dbReference>
<dbReference type="PANTHER" id="PTHR34219">
    <property type="entry name" value="IRON-REGULATED INNER MEMBRANE PROTEIN-RELATED"/>
    <property type="match status" value="1"/>
</dbReference>
<feature type="transmembrane region" description="Helical" evidence="2">
    <location>
        <begin position="208"/>
        <end position="230"/>
    </location>
</feature>
<feature type="transmembrane region" description="Helical" evidence="2">
    <location>
        <begin position="166"/>
        <end position="188"/>
    </location>
</feature>
<evidence type="ECO:0000313" key="4">
    <source>
        <dbReference type="Proteomes" id="UP000006844"/>
    </source>
</evidence>
<accession>E8V3G8</accession>
<reference evidence="3 4" key="1">
    <citation type="journal article" date="2012" name="Stand. Genomic Sci.">
        <title>Complete genome sequence of Terriglobus saanensis type strain SP1PR4(T), an Acidobacteria from tundra soil.</title>
        <authorList>
            <person name="Rawat S.R."/>
            <person name="Mannisto M.K."/>
            <person name="Starovoytov V."/>
            <person name="Goodwin L."/>
            <person name="Nolan M."/>
            <person name="Hauser L."/>
            <person name="Land M."/>
            <person name="Davenport K.W."/>
            <person name="Woyke T."/>
            <person name="Haggblom M.M."/>
        </authorList>
    </citation>
    <scope>NUCLEOTIDE SEQUENCE</scope>
    <source>
        <strain evidence="4">ATCC BAA-1853 / DSM 23119 / SP1PR4</strain>
    </source>
</reference>
<feature type="region of interest" description="Disordered" evidence="1">
    <location>
        <begin position="1"/>
        <end position="20"/>
    </location>
</feature>
<keyword evidence="2" id="KW-0472">Membrane</keyword>
<feature type="transmembrane region" description="Helical" evidence="2">
    <location>
        <begin position="369"/>
        <end position="390"/>
    </location>
</feature>
<protein>
    <recommendedName>
        <fullName evidence="5">PepSY-associated TM helix domain protein</fullName>
    </recommendedName>
</protein>
<dbReference type="HOGENOM" id="CLU_031962_2_0_0"/>
<evidence type="ECO:0000256" key="1">
    <source>
        <dbReference type="SAM" id="MobiDB-lite"/>
    </source>
</evidence>
<evidence type="ECO:0000313" key="3">
    <source>
        <dbReference type="EMBL" id="ADV83581.1"/>
    </source>
</evidence>
<gene>
    <name evidence="3" type="ordered locus">AciPR4_2808</name>
</gene>
<keyword evidence="4" id="KW-1185">Reference proteome</keyword>
<keyword evidence="2" id="KW-1133">Transmembrane helix</keyword>
<keyword evidence="2" id="KW-0812">Transmembrane</keyword>
<sequence length="409" mass="45215">MLTDQTSRPDRRTAAKSKSQPQNRSLLLAVHLWLGLSLGALLVLIGLSGSALIFRYELERLIFPSLTHTSSHTPATDPTANLDLCVSTAQAVNPLKTVRSVRLPVHPDGTLEWLTIPMGSTTKEEATTVYTDPQTCSVLGTRGPRKDVMSFVVNFHHALFLGKNGAYLQTCVAFVAIFMACSGLILWWPKRWTSSRFRPRANARPLHYAIGFWAMWPLLVIASTGCYMAWRSTINKALLPETIPQASSAIKPLLGKAAMTRSDAEIKAKKQPYPLSLNAIVATAHAAEPDAEWRILTLPQKAKEPVTITYQLPGEYGRSGNNQIQIKQTDDGTVHVVKVSELKSGPAMKRFLTGLMQIHYGEFAGVASRLVWCATGLMPAVLFCSGFLMWRRRIRVRLIAEKALLGRSR</sequence>
<dbReference type="KEGG" id="tsa:AciPR4_2808"/>
<proteinExistence type="predicted"/>
<dbReference type="OrthoDB" id="9776609at2"/>
<dbReference type="eggNOG" id="COG3182">
    <property type="taxonomic scope" value="Bacteria"/>
</dbReference>
<dbReference type="RefSeq" id="WP_013569314.1">
    <property type="nucleotide sequence ID" value="NC_014963.1"/>
</dbReference>
<dbReference type="Pfam" id="PF03929">
    <property type="entry name" value="PepSY_TM"/>
    <property type="match status" value="1"/>
</dbReference>
<evidence type="ECO:0008006" key="5">
    <source>
        <dbReference type="Google" id="ProtNLM"/>
    </source>
</evidence>
<organism evidence="3 4">
    <name type="scientific">Terriglobus saanensis (strain ATCC BAA-1853 / DSM 23119 / SP1PR4)</name>
    <dbReference type="NCBI Taxonomy" id="401053"/>
    <lineage>
        <taxon>Bacteria</taxon>
        <taxon>Pseudomonadati</taxon>
        <taxon>Acidobacteriota</taxon>
        <taxon>Terriglobia</taxon>
        <taxon>Terriglobales</taxon>
        <taxon>Acidobacteriaceae</taxon>
        <taxon>Terriglobus</taxon>
    </lineage>
</organism>
<feature type="transmembrane region" description="Helical" evidence="2">
    <location>
        <begin position="26"/>
        <end position="54"/>
    </location>
</feature>
<dbReference type="InterPro" id="IPR005625">
    <property type="entry name" value="PepSY-ass_TM"/>
</dbReference>
<dbReference type="Proteomes" id="UP000006844">
    <property type="component" value="Chromosome"/>
</dbReference>
<dbReference type="STRING" id="401053.AciPR4_2808"/>
<dbReference type="AlphaFoldDB" id="E8V3G8"/>
<evidence type="ECO:0000256" key="2">
    <source>
        <dbReference type="SAM" id="Phobius"/>
    </source>
</evidence>